<comment type="caution">
    <text evidence="10">The sequence shown here is derived from an EMBL/GenBank/DDBJ whole genome shotgun (WGS) entry which is preliminary data.</text>
</comment>
<dbReference type="EC" id="3.6.1.7" evidence="2 5"/>
<evidence type="ECO:0000259" key="9">
    <source>
        <dbReference type="PROSITE" id="PS51160"/>
    </source>
</evidence>
<name>A0A918DPJ9_9GAMM</name>
<gene>
    <name evidence="10" type="primary">acyP</name>
    <name evidence="10" type="ORF">GCM10011348_01230</name>
</gene>
<dbReference type="PRINTS" id="PR00112">
    <property type="entry name" value="ACYLPHPHTASE"/>
</dbReference>
<feature type="region of interest" description="Disordered" evidence="8">
    <location>
        <begin position="69"/>
        <end position="92"/>
    </location>
</feature>
<feature type="active site" evidence="5">
    <location>
        <position position="38"/>
    </location>
</feature>
<sequence length="92" mass="10380">MAEVAFEVLVTGRVQGVWFRQSTCDQARVEGVLGWVRNLPDGNVAAWLQGEDAAVERLHDWLHSGPPQARVDEVRAQARRPDPDLESFEIRD</sequence>
<feature type="compositionally biased region" description="Basic and acidic residues" evidence="8">
    <location>
        <begin position="70"/>
        <end position="92"/>
    </location>
</feature>
<comment type="catalytic activity">
    <reaction evidence="4 5 6">
        <text>an acyl phosphate + H2O = a carboxylate + phosphate + H(+)</text>
        <dbReference type="Rhea" id="RHEA:14965"/>
        <dbReference type="ChEBI" id="CHEBI:15377"/>
        <dbReference type="ChEBI" id="CHEBI:15378"/>
        <dbReference type="ChEBI" id="CHEBI:29067"/>
        <dbReference type="ChEBI" id="CHEBI:43474"/>
        <dbReference type="ChEBI" id="CHEBI:59918"/>
        <dbReference type="EC" id="3.6.1.7"/>
    </reaction>
</comment>
<evidence type="ECO:0000313" key="10">
    <source>
        <dbReference type="EMBL" id="GGO75733.1"/>
    </source>
</evidence>
<keyword evidence="11" id="KW-1185">Reference proteome</keyword>
<evidence type="ECO:0000256" key="1">
    <source>
        <dbReference type="ARBA" id="ARBA00005614"/>
    </source>
</evidence>
<proteinExistence type="inferred from homology"/>
<reference evidence="10 11" key="1">
    <citation type="journal article" date="2014" name="Int. J. Syst. Evol. Microbiol.">
        <title>Complete genome sequence of Corynebacterium casei LMG S-19264T (=DSM 44701T), isolated from a smear-ripened cheese.</title>
        <authorList>
            <consortium name="US DOE Joint Genome Institute (JGI-PGF)"/>
            <person name="Walter F."/>
            <person name="Albersmeier A."/>
            <person name="Kalinowski J."/>
            <person name="Ruckert C."/>
        </authorList>
    </citation>
    <scope>NUCLEOTIDE SEQUENCE [LARGE SCALE GENOMIC DNA]</scope>
    <source>
        <strain evidence="10 11">CGMCC 1.7286</strain>
    </source>
</reference>
<evidence type="ECO:0000256" key="2">
    <source>
        <dbReference type="ARBA" id="ARBA00012150"/>
    </source>
</evidence>
<feature type="active site" evidence="5">
    <location>
        <position position="20"/>
    </location>
</feature>
<evidence type="ECO:0000313" key="11">
    <source>
        <dbReference type="Proteomes" id="UP000599578"/>
    </source>
</evidence>
<organism evidence="10 11">
    <name type="scientific">Marinobacterium nitratireducens</name>
    <dbReference type="NCBI Taxonomy" id="518897"/>
    <lineage>
        <taxon>Bacteria</taxon>
        <taxon>Pseudomonadati</taxon>
        <taxon>Pseudomonadota</taxon>
        <taxon>Gammaproteobacteria</taxon>
        <taxon>Oceanospirillales</taxon>
        <taxon>Oceanospirillaceae</taxon>
        <taxon>Marinobacterium</taxon>
    </lineage>
</organism>
<evidence type="ECO:0000256" key="3">
    <source>
        <dbReference type="ARBA" id="ARBA00015991"/>
    </source>
</evidence>
<evidence type="ECO:0000256" key="7">
    <source>
        <dbReference type="RuleBase" id="RU004168"/>
    </source>
</evidence>
<evidence type="ECO:0000256" key="5">
    <source>
        <dbReference type="PROSITE-ProRule" id="PRU00520"/>
    </source>
</evidence>
<dbReference type="PROSITE" id="PS51160">
    <property type="entry name" value="ACYLPHOSPHATASE_3"/>
    <property type="match status" value="1"/>
</dbReference>
<dbReference type="InterPro" id="IPR017968">
    <property type="entry name" value="Acylphosphatase_CS"/>
</dbReference>
<dbReference type="Proteomes" id="UP000599578">
    <property type="component" value="Unassembled WGS sequence"/>
</dbReference>
<dbReference type="PROSITE" id="PS00150">
    <property type="entry name" value="ACYLPHOSPHATASE_1"/>
    <property type="match status" value="1"/>
</dbReference>
<dbReference type="AlphaFoldDB" id="A0A918DPJ9"/>
<dbReference type="InterPro" id="IPR020456">
    <property type="entry name" value="Acylphosphatase"/>
</dbReference>
<dbReference type="InterPro" id="IPR001792">
    <property type="entry name" value="Acylphosphatase-like_dom"/>
</dbReference>
<feature type="domain" description="Acylphosphatase-like" evidence="9">
    <location>
        <begin position="5"/>
        <end position="92"/>
    </location>
</feature>
<comment type="similarity">
    <text evidence="1 7">Belongs to the acylphosphatase family.</text>
</comment>
<dbReference type="GO" id="GO:0003998">
    <property type="term" value="F:acylphosphatase activity"/>
    <property type="evidence" value="ECO:0007669"/>
    <property type="project" value="UniProtKB-EC"/>
</dbReference>
<dbReference type="RefSeq" id="WP_188857329.1">
    <property type="nucleotide sequence ID" value="NZ_BMLT01000001.1"/>
</dbReference>
<dbReference type="PROSITE" id="PS00151">
    <property type="entry name" value="ACYLPHOSPHATASE_2"/>
    <property type="match status" value="1"/>
</dbReference>
<dbReference type="PANTHER" id="PTHR47268:SF4">
    <property type="entry name" value="ACYLPHOSPHATASE"/>
    <property type="match status" value="1"/>
</dbReference>
<dbReference type="SUPFAM" id="SSF54975">
    <property type="entry name" value="Acylphosphatase/BLUF domain-like"/>
    <property type="match status" value="1"/>
</dbReference>
<evidence type="ECO:0000256" key="6">
    <source>
        <dbReference type="RuleBase" id="RU000553"/>
    </source>
</evidence>
<dbReference type="InterPro" id="IPR036046">
    <property type="entry name" value="Acylphosphatase-like_dom_sf"/>
</dbReference>
<evidence type="ECO:0000256" key="4">
    <source>
        <dbReference type="ARBA" id="ARBA00047645"/>
    </source>
</evidence>
<dbReference type="PANTHER" id="PTHR47268">
    <property type="entry name" value="ACYLPHOSPHATASE"/>
    <property type="match status" value="1"/>
</dbReference>
<dbReference type="Gene3D" id="3.30.70.100">
    <property type="match status" value="1"/>
</dbReference>
<accession>A0A918DPJ9</accession>
<dbReference type="Pfam" id="PF00708">
    <property type="entry name" value="Acylphosphatase"/>
    <property type="match status" value="1"/>
</dbReference>
<protein>
    <recommendedName>
        <fullName evidence="3 5">Acylphosphatase</fullName>
        <ecNumber evidence="2 5">3.6.1.7</ecNumber>
    </recommendedName>
</protein>
<keyword evidence="5 6" id="KW-0378">Hydrolase</keyword>
<dbReference type="EMBL" id="BMLT01000001">
    <property type="protein sequence ID" value="GGO75733.1"/>
    <property type="molecule type" value="Genomic_DNA"/>
</dbReference>
<evidence type="ECO:0000256" key="8">
    <source>
        <dbReference type="SAM" id="MobiDB-lite"/>
    </source>
</evidence>